<dbReference type="PANTHER" id="PTHR30137:SF8">
    <property type="entry name" value="BLR5498 PROTEIN"/>
    <property type="match status" value="1"/>
</dbReference>
<dbReference type="InterPro" id="IPR011251">
    <property type="entry name" value="Luciferase-like_dom"/>
</dbReference>
<dbReference type="Proteomes" id="UP000198654">
    <property type="component" value="Unassembled WGS sequence"/>
</dbReference>
<accession>A0A1G9GRN6</accession>
<reference evidence="4 5" key="1">
    <citation type="submission" date="2016-10" db="EMBL/GenBank/DDBJ databases">
        <authorList>
            <person name="de Groot N.N."/>
        </authorList>
    </citation>
    <scope>NUCLEOTIDE SEQUENCE [LARGE SCALE GENOMIC DNA]</scope>
    <source>
        <strain evidence="4 5">DSM 14789</strain>
    </source>
</reference>
<protein>
    <submittedName>
        <fullName evidence="4">Flavin-dependent oxidoreductase, luciferase family (Includes alkanesulfonate monooxygenase SsuD and methylene tetrahydromethanopterin reductase)</fullName>
    </submittedName>
</protein>
<dbReference type="RefSeq" id="WP_089725681.1">
    <property type="nucleotide sequence ID" value="NZ_FNGI01000001.1"/>
</dbReference>
<organism evidence="4 5">
    <name type="scientific">Modicisalibacter muralis</name>
    <dbReference type="NCBI Taxonomy" id="119000"/>
    <lineage>
        <taxon>Bacteria</taxon>
        <taxon>Pseudomonadati</taxon>
        <taxon>Pseudomonadota</taxon>
        <taxon>Gammaproteobacteria</taxon>
        <taxon>Oceanospirillales</taxon>
        <taxon>Halomonadaceae</taxon>
        <taxon>Modicisalibacter</taxon>
    </lineage>
</organism>
<evidence type="ECO:0000256" key="2">
    <source>
        <dbReference type="ARBA" id="ARBA00023033"/>
    </source>
</evidence>
<dbReference type="PANTHER" id="PTHR30137">
    <property type="entry name" value="LUCIFERASE-LIKE MONOOXYGENASE"/>
    <property type="match status" value="1"/>
</dbReference>
<dbReference type="GO" id="GO:0016705">
    <property type="term" value="F:oxidoreductase activity, acting on paired donors, with incorporation or reduction of molecular oxygen"/>
    <property type="evidence" value="ECO:0007669"/>
    <property type="project" value="InterPro"/>
</dbReference>
<dbReference type="SUPFAM" id="SSF51679">
    <property type="entry name" value="Bacterial luciferase-like"/>
    <property type="match status" value="1"/>
</dbReference>
<dbReference type="GO" id="GO:0005829">
    <property type="term" value="C:cytosol"/>
    <property type="evidence" value="ECO:0007669"/>
    <property type="project" value="TreeGrafter"/>
</dbReference>
<dbReference type="GO" id="GO:0004497">
    <property type="term" value="F:monooxygenase activity"/>
    <property type="evidence" value="ECO:0007669"/>
    <property type="project" value="UniProtKB-KW"/>
</dbReference>
<dbReference type="EMBL" id="FNGI01000001">
    <property type="protein sequence ID" value="SDL02933.1"/>
    <property type="molecule type" value="Genomic_DNA"/>
</dbReference>
<dbReference type="STRING" id="119000.SAMN05661010_00799"/>
<keyword evidence="1" id="KW-0560">Oxidoreductase</keyword>
<proteinExistence type="predicted"/>
<evidence type="ECO:0000313" key="5">
    <source>
        <dbReference type="Proteomes" id="UP000198654"/>
    </source>
</evidence>
<keyword evidence="5" id="KW-1185">Reference proteome</keyword>
<keyword evidence="2 4" id="KW-0503">Monooxygenase</keyword>
<dbReference type="OrthoDB" id="9780518at2"/>
<sequence>MQFSLFVHMERYHAQQDHRQLFEELCELVKIAEAGGFRTAWIGEHHGMQFTSSPSPLAQLAYLAGKTERIRLGAGTFVAPFWDPVRLAGEAAMLDVISEGRLEFGIARGAYQFEFDRLADGMSAADGGQALREMVPAIRRLWQGDYAHQGEVYRFPTTTSVPKPVQAALPPMWIAARDPNSHDFAVANGCNVMVTALMKGDEEVADLARKFDTACANHPDVSRPDLMLLRHTYVHEESEPEGWRRGAEALNRFYRYFLAWFKNDQAAVDGFIDPVSPASVADNPEFDLDSLRCNMMIGTPAELVERLKGYEEMGITEYSFWTDNTLPFEEKKRSLELFIREVMPYFR</sequence>
<gene>
    <name evidence="4" type="ORF">SAMN05661010_00799</name>
</gene>
<evidence type="ECO:0000259" key="3">
    <source>
        <dbReference type="Pfam" id="PF00296"/>
    </source>
</evidence>
<dbReference type="InterPro" id="IPR050766">
    <property type="entry name" value="Bact_Lucif_Oxidored"/>
</dbReference>
<evidence type="ECO:0000313" key="4">
    <source>
        <dbReference type="EMBL" id="SDL02933.1"/>
    </source>
</evidence>
<name>A0A1G9GRN6_9GAMM</name>
<dbReference type="Pfam" id="PF00296">
    <property type="entry name" value="Bac_luciferase"/>
    <property type="match status" value="1"/>
</dbReference>
<dbReference type="InterPro" id="IPR036661">
    <property type="entry name" value="Luciferase-like_sf"/>
</dbReference>
<evidence type="ECO:0000256" key="1">
    <source>
        <dbReference type="ARBA" id="ARBA00023002"/>
    </source>
</evidence>
<dbReference type="Gene3D" id="3.20.20.30">
    <property type="entry name" value="Luciferase-like domain"/>
    <property type="match status" value="1"/>
</dbReference>
<feature type="domain" description="Luciferase-like" evidence="3">
    <location>
        <begin position="1"/>
        <end position="316"/>
    </location>
</feature>
<dbReference type="AlphaFoldDB" id="A0A1G9GRN6"/>